<evidence type="ECO:0000313" key="2">
    <source>
        <dbReference type="EMBL" id="KAK8744132.1"/>
    </source>
</evidence>
<accession>A0AAW0XXE3</accession>
<feature type="compositionally biased region" description="Polar residues" evidence="1">
    <location>
        <begin position="105"/>
        <end position="114"/>
    </location>
</feature>
<comment type="caution">
    <text evidence="2">The sequence shown here is derived from an EMBL/GenBank/DDBJ whole genome shotgun (WGS) entry which is preliminary data.</text>
</comment>
<feature type="non-terminal residue" evidence="2">
    <location>
        <position position="166"/>
    </location>
</feature>
<feature type="compositionally biased region" description="Acidic residues" evidence="1">
    <location>
        <begin position="55"/>
        <end position="65"/>
    </location>
</feature>
<feature type="region of interest" description="Disordered" evidence="1">
    <location>
        <begin position="103"/>
        <end position="122"/>
    </location>
</feature>
<protein>
    <submittedName>
        <fullName evidence="2">Uncharacterized protein</fullName>
    </submittedName>
</protein>
<reference evidence="2 3" key="1">
    <citation type="journal article" date="2024" name="BMC Genomics">
        <title>Genome assembly of redclaw crayfish (Cherax quadricarinatus) provides insights into its immune adaptation and hypoxia tolerance.</title>
        <authorList>
            <person name="Liu Z."/>
            <person name="Zheng J."/>
            <person name="Li H."/>
            <person name="Fang K."/>
            <person name="Wang S."/>
            <person name="He J."/>
            <person name="Zhou D."/>
            <person name="Weng S."/>
            <person name="Chi M."/>
            <person name="Gu Z."/>
            <person name="He J."/>
            <person name="Li F."/>
            <person name="Wang M."/>
        </authorList>
    </citation>
    <scope>NUCLEOTIDE SEQUENCE [LARGE SCALE GENOMIC DNA]</scope>
    <source>
        <strain evidence="2">ZL_2023a</strain>
    </source>
</reference>
<keyword evidence="3" id="KW-1185">Reference proteome</keyword>
<dbReference type="EMBL" id="JARKIK010000023">
    <property type="protein sequence ID" value="KAK8744132.1"/>
    <property type="molecule type" value="Genomic_DNA"/>
</dbReference>
<name>A0AAW0XXE3_CHEQU</name>
<evidence type="ECO:0000313" key="3">
    <source>
        <dbReference type="Proteomes" id="UP001445076"/>
    </source>
</evidence>
<evidence type="ECO:0000256" key="1">
    <source>
        <dbReference type="SAM" id="MobiDB-lite"/>
    </source>
</evidence>
<dbReference type="AlphaFoldDB" id="A0AAW0XXE3"/>
<sequence length="166" mass="17469">MQNVVQGPVADSEKESSILEGAKADSTATLRPPTPDKCQTYADLQDKFFTVSGESDSEEGDESEVEPFALGEGEGEEEEEVGGAAGSVHNKFLLSTAAHATATTPDLSTASPHHTQPHFDPDTHSRLVALLEAAVSSSSDPEVLRRLTSSVSCALDEAAAALTRMR</sequence>
<dbReference type="Proteomes" id="UP001445076">
    <property type="component" value="Unassembled WGS sequence"/>
</dbReference>
<organism evidence="2 3">
    <name type="scientific">Cherax quadricarinatus</name>
    <name type="common">Australian red claw crayfish</name>
    <dbReference type="NCBI Taxonomy" id="27406"/>
    <lineage>
        <taxon>Eukaryota</taxon>
        <taxon>Metazoa</taxon>
        <taxon>Ecdysozoa</taxon>
        <taxon>Arthropoda</taxon>
        <taxon>Crustacea</taxon>
        <taxon>Multicrustacea</taxon>
        <taxon>Malacostraca</taxon>
        <taxon>Eumalacostraca</taxon>
        <taxon>Eucarida</taxon>
        <taxon>Decapoda</taxon>
        <taxon>Pleocyemata</taxon>
        <taxon>Astacidea</taxon>
        <taxon>Parastacoidea</taxon>
        <taxon>Parastacidae</taxon>
        <taxon>Cherax</taxon>
    </lineage>
</organism>
<feature type="region of interest" description="Disordered" evidence="1">
    <location>
        <begin position="1"/>
        <end position="84"/>
    </location>
</feature>
<gene>
    <name evidence="2" type="ORF">OTU49_001015</name>
</gene>
<proteinExistence type="predicted"/>